<dbReference type="PROSITE" id="PS51762">
    <property type="entry name" value="GH16_2"/>
    <property type="match status" value="1"/>
</dbReference>
<dbReference type="Gene3D" id="2.60.120.200">
    <property type="match status" value="1"/>
</dbReference>
<evidence type="ECO:0000256" key="3">
    <source>
        <dbReference type="ARBA" id="ARBA00023295"/>
    </source>
</evidence>
<accession>A0ABY4G373</accession>
<dbReference type="Proteomes" id="UP000830401">
    <property type="component" value="Chromosome"/>
</dbReference>
<organism evidence="5 6">
    <name type="scientific">Hymenobacter volaticus</name>
    <dbReference type="NCBI Taxonomy" id="2932254"/>
    <lineage>
        <taxon>Bacteria</taxon>
        <taxon>Pseudomonadati</taxon>
        <taxon>Bacteroidota</taxon>
        <taxon>Cytophagia</taxon>
        <taxon>Cytophagales</taxon>
        <taxon>Hymenobacteraceae</taxon>
        <taxon>Hymenobacter</taxon>
    </lineage>
</organism>
<gene>
    <name evidence="5" type="ORF">MUN86_17455</name>
</gene>
<reference evidence="5" key="1">
    <citation type="submission" date="2022-04" db="EMBL/GenBank/DDBJ databases">
        <title>Hymenobacter sp. isolated from the air.</title>
        <authorList>
            <person name="Won M."/>
            <person name="Lee C.-M."/>
            <person name="Woen H.-Y."/>
            <person name="Kwon S.-W."/>
        </authorList>
    </citation>
    <scope>NUCLEOTIDE SEQUENCE</scope>
    <source>
        <strain evidence="5">5420S-77</strain>
    </source>
</reference>
<dbReference type="GO" id="GO:0016787">
    <property type="term" value="F:hydrolase activity"/>
    <property type="evidence" value="ECO:0007669"/>
    <property type="project" value="UniProtKB-KW"/>
</dbReference>
<keyword evidence="2 5" id="KW-0378">Hydrolase</keyword>
<evidence type="ECO:0000313" key="6">
    <source>
        <dbReference type="Proteomes" id="UP000830401"/>
    </source>
</evidence>
<dbReference type="InterPro" id="IPR013320">
    <property type="entry name" value="ConA-like_dom_sf"/>
</dbReference>
<dbReference type="SUPFAM" id="SSF49899">
    <property type="entry name" value="Concanavalin A-like lectins/glucanases"/>
    <property type="match status" value="1"/>
</dbReference>
<protein>
    <submittedName>
        <fullName evidence="5">Glycoside hydrolase family 16 protein</fullName>
    </submittedName>
</protein>
<dbReference type="Pfam" id="PF00722">
    <property type="entry name" value="Glyco_hydro_16"/>
    <property type="match status" value="1"/>
</dbReference>
<dbReference type="PANTHER" id="PTHR10963">
    <property type="entry name" value="GLYCOSYL HYDROLASE-RELATED"/>
    <property type="match status" value="1"/>
</dbReference>
<dbReference type="InterPro" id="IPR008264">
    <property type="entry name" value="Beta_glucanase"/>
</dbReference>
<dbReference type="RefSeq" id="WP_245119328.1">
    <property type="nucleotide sequence ID" value="NZ_CP095061.1"/>
</dbReference>
<evidence type="ECO:0000256" key="2">
    <source>
        <dbReference type="ARBA" id="ARBA00022801"/>
    </source>
</evidence>
<dbReference type="InterPro" id="IPR050546">
    <property type="entry name" value="Glycosyl_Hydrlase_16"/>
</dbReference>
<evidence type="ECO:0000259" key="4">
    <source>
        <dbReference type="PROSITE" id="PS51762"/>
    </source>
</evidence>
<evidence type="ECO:0000313" key="5">
    <source>
        <dbReference type="EMBL" id="UOQ65322.1"/>
    </source>
</evidence>
<sequence>MKKFLALFVYLLLFISVTQGQRMLSNLDAPTSAYKLVLFDDFKYEDVNRLLHAPDSKWHSGHNYQTVYNNGSEMSPAFIKYTWNWPVGTLYDSICKNVSPFQAYCYSEDDISLLHDRSEAEDKVLALNYTYYKNPIVPASEIKFNKTSGLLELNDSVGYGVYEIKCKLPRQDGLQAAFWVWGYGREIDVFETYFIQDSNNGQGDRKYFSTIQPNSSTHYRWKKNPADEYHIYQLAWTPTTISWFVDGYEVRTDNRNVKGGLNLVLSAHYMWSCAAPGVTGSNNYCQPKECQSPNDPLLIDYIKIYKPKNEAILPSGQWPNYITKRNRLNFKSAVKKPVRRLPQS</sequence>
<dbReference type="CDD" id="cd00413">
    <property type="entry name" value="Glyco_hydrolase_16"/>
    <property type="match status" value="1"/>
</dbReference>
<keyword evidence="3" id="KW-0326">Glycosidase</keyword>
<name>A0ABY4G373_9BACT</name>
<dbReference type="EMBL" id="CP095061">
    <property type="protein sequence ID" value="UOQ65322.1"/>
    <property type="molecule type" value="Genomic_DNA"/>
</dbReference>
<feature type="domain" description="GH16" evidence="4">
    <location>
        <begin position="81"/>
        <end position="310"/>
    </location>
</feature>
<dbReference type="PRINTS" id="PR00737">
    <property type="entry name" value="GLHYDRLASE16"/>
</dbReference>
<comment type="similarity">
    <text evidence="1">Belongs to the glycosyl hydrolase 16 family.</text>
</comment>
<proteinExistence type="inferred from homology"/>
<keyword evidence="6" id="KW-1185">Reference proteome</keyword>
<dbReference type="InterPro" id="IPR000757">
    <property type="entry name" value="Beta-glucanase-like"/>
</dbReference>
<dbReference type="PANTHER" id="PTHR10963:SF55">
    <property type="entry name" value="GLYCOSIDE HYDROLASE FAMILY 16 PROTEIN"/>
    <property type="match status" value="1"/>
</dbReference>
<evidence type="ECO:0000256" key="1">
    <source>
        <dbReference type="ARBA" id="ARBA00006865"/>
    </source>
</evidence>